<dbReference type="SUPFAM" id="SSF47781">
    <property type="entry name" value="RuvA domain 2-like"/>
    <property type="match status" value="1"/>
</dbReference>
<dbReference type="PANTHER" id="PTHR21180">
    <property type="entry name" value="ENDONUCLEASE/EXONUCLEASE/PHOSPHATASE FAMILY DOMAIN-CONTAINING PROTEIN 1"/>
    <property type="match status" value="1"/>
</dbReference>
<keyword evidence="3" id="KW-1185">Reference proteome</keyword>
<dbReference type="OrthoDB" id="9758724at2"/>
<dbReference type="GO" id="GO:0006281">
    <property type="term" value="P:DNA repair"/>
    <property type="evidence" value="ECO:0007669"/>
    <property type="project" value="InterPro"/>
</dbReference>
<evidence type="ECO:0000313" key="2">
    <source>
        <dbReference type="EMBL" id="BBZ32813.1"/>
    </source>
</evidence>
<dbReference type="AlphaFoldDB" id="A0A7I7XUS5"/>
<dbReference type="InterPro" id="IPR010994">
    <property type="entry name" value="RuvA_2-like"/>
</dbReference>
<feature type="region of interest" description="Disordered" evidence="1">
    <location>
        <begin position="1"/>
        <end position="38"/>
    </location>
</feature>
<organism evidence="2 3">
    <name type="scientific">Mycolicibacterium confluentis</name>
    <dbReference type="NCBI Taxonomy" id="28047"/>
    <lineage>
        <taxon>Bacteria</taxon>
        <taxon>Bacillati</taxon>
        <taxon>Actinomycetota</taxon>
        <taxon>Actinomycetes</taxon>
        <taxon>Mycobacteriales</taxon>
        <taxon>Mycobacteriaceae</taxon>
        <taxon>Mycolicibacterium</taxon>
    </lineage>
</organism>
<dbReference type="Pfam" id="PF12836">
    <property type="entry name" value="HHH_3"/>
    <property type="match status" value="1"/>
</dbReference>
<keyword evidence="2" id="KW-0238">DNA-binding</keyword>
<reference evidence="2" key="2">
    <citation type="submission" date="2020-02" db="EMBL/GenBank/DDBJ databases">
        <authorList>
            <person name="Matsumoto Y."/>
            <person name="Motooka D."/>
            <person name="Nakamura S."/>
        </authorList>
    </citation>
    <scope>NUCLEOTIDE SEQUENCE</scope>
    <source>
        <strain evidence="2">JCM 13671</strain>
    </source>
</reference>
<accession>A0A7I7XUS5</accession>
<feature type="compositionally biased region" description="Basic and acidic residues" evidence="1">
    <location>
        <begin position="1"/>
        <end position="23"/>
    </location>
</feature>
<dbReference type="InterPro" id="IPR051675">
    <property type="entry name" value="Endo/Exo/Phosphatase_dom_1"/>
</dbReference>
<dbReference type="GO" id="GO:0015627">
    <property type="term" value="C:type II protein secretion system complex"/>
    <property type="evidence" value="ECO:0007669"/>
    <property type="project" value="TreeGrafter"/>
</dbReference>
<dbReference type="InterPro" id="IPR003583">
    <property type="entry name" value="Hlx-hairpin-Hlx_DNA-bd_motif"/>
</dbReference>
<reference evidence="2" key="1">
    <citation type="journal article" date="2019" name="Emerg. Microbes Infect.">
        <title>Comprehensive subspecies identification of 175 nontuberculous mycobacteria species based on 7547 genomic profiles.</title>
        <authorList>
            <person name="Matsumoto Y."/>
            <person name="Kinjo T."/>
            <person name="Motooka D."/>
            <person name="Nabeya D."/>
            <person name="Jung N."/>
            <person name="Uechi K."/>
            <person name="Horii T."/>
            <person name="Iida T."/>
            <person name="Fujita J."/>
            <person name="Nakamura S."/>
        </authorList>
    </citation>
    <scope>NUCLEOTIDE SEQUENCE [LARGE SCALE GENOMIC DNA]</scope>
    <source>
        <strain evidence="2">JCM 13671</strain>
    </source>
</reference>
<dbReference type="RefSeq" id="WP_085153217.1">
    <property type="nucleotide sequence ID" value="NZ_AP022612.1"/>
</dbReference>
<dbReference type="Pfam" id="PF10531">
    <property type="entry name" value="SLBB"/>
    <property type="match status" value="1"/>
</dbReference>
<dbReference type="Gene3D" id="3.10.560.10">
    <property type="entry name" value="Outer membrane lipoprotein wza domain like"/>
    <property type="match status" value="1"/>
</dbReference>
<dbReference type="PANTHER" id="PTHR21180:SF32">
    <property type="entry name" value="ENDONUCLEASE_EXONUCLEASE_PHOSPHATASE FAMILY DOMAIN-CONTAINING PROTEIN 1"/>
    <property type="match status" value="1"/>
</dbReference>
<name>A0A7I7XUS5_9MYCO</name>
<dbReference type="Gene3D" id="1.10.150.320">
    <property type="entry name" value="Photosystem II 12 kDa extrinsic protein"/>
    <property type="match status" value="1"/>
</dbReference>
<dbReference type="InterPro" id="IPR019554">
    <property type="entry name" value="Soluble_ligand-bd"/>
</dbReference>
<proteinExistence type="predicted"/>
<dbReference type="GO" id="GO:0015628">
    <property type="term" value="P:protein secretion by the type II secretion system"/>
    <property type="evidence" value="ECO:0007669"/>
    <property type="project" value="TreeGrafter"/>
</dbReference>
<dbReference type="GO" id="GO:0003677">
    <property type="term" value="F:DNA binding"/>
    <property type="evidence" value="ECO:0007669"/>
    <property type="project" value="UniProtKB-KW"/>
</dbReference>
<dbReference type="SMART" id="SM00278">
    <property type="entry name" value="HhH1"/>
    <property type="match status" value="2"/>
</dbReference>
<dbReference type="Proteomes" id="UP000466931">
    <property type="component" value="Chromosome"/>
</dbReference>
<feature type="region of interest" description="Disordered" evidence="1">
    <location>
        <begin position="185"/>
        <end position="207"/>
    </location>
</feature>
<protein>
    <submittedName>
        <fullName evidence="2">DNA-binding protein</fullName>
    </submittedName>
</protein>
<dbReference type="EMBL" id="AP022612">
    <property type="protein sequence ID" value="BBZ32813.1"/>
    <property type="molecule type" value="Genomic_DNA"/>
</dbReference>
<sequence length="271" mass="27097">MRTEPPVDHLLRRLGEQPARDADQAEESDASASLLPRWLPEADGNRSLREQFSALRADPGRAGAVALAGVAAVAVLVTIITLMRDDPAPVVSANLPSVEMAGTGSAAPSAPRTEAPGPLVVSVVGLVQTPGLVTMTPGARVAEAITEAGGALAGADTVGLNMARRLSDGEQVVVGVTAAPGAPPALGSSISGTGPQPGSSAPAPGAAAGPIDLNAATVEQLDALPGVGPITAEAIIAWRTQHGAFGSVDQLGEVDGIGPARLDKLRDQVRV</sequence>
<evidence type="ECO:0000256" key="1">
    <source>
        <dbReference type="SAM" id="MobiDB-lite"/>
    </source>
</evidence>
<evidence type="ECO:0000313" key="3">
    <source>
        <dbReference type="Proteomes" id="UP000466931"/>
    </source>
</evidence>
<gene>
    <name evidence="2" type="ORF">MCNF_14180</name>
</gene>